<dbReference type="InterPro" id="IPR003736">
    <property type="entry name" value="PAAI_dom"/>
</dbReference>
<gene>
    <name evidence="4" type="ORF">SAMN05444272_4486</name>
</gene>
<dbReference type="Gene3D" id="3.10.129.10">
    <property type="entry name" value="Hotdog Thioesterase"/>
    <property type="match status" value="1"/>
</dbReference>
<name>A0A1M7PK97_9HYPH</name>
<dbReference type="SUPFAM" id="SSF54637">
    <property type="entry name" value="Thioesterase/thiol ester dehydrase-isomerase"/>
    <property type="match status" value="1"/>
</dbReference>
<accession>A0A1M7PK97</accession>
<dbReference type="InterPro" id="IPR039298">
    <property type="entry name" value="ACOT13"/>
</dbReference>
<dbReference type="Pfam" id="PF03061">
    <property type="entry name" value="4HBT"/>
    <property type="match status" value="1"/>
</dbReference>
<organism evidence="4 5">
    <name type="scientific">Roseibium suaedae</name>
    <dbReference type="NCBI Taxonomy" id="735517"/>
    <lineage>
        <taxon>Bacteria</taxon>
        <taxon>Pseudomonadati</taxon>
        <taxon>Pseudomonadota</taxon>
        <taxon>Alphaproteobacteria</taxon>
        <taxon>Hyphomicrobiales</taxon>
        <taxon>Stappiaceae</taxon>
        <taxon>Roseibium</taxon>
    </lineage>
</organism>
<evidence type="ECO:0000313" key="4">
    <source>
        <dbReference type="EMBL" id="SHN17519.1"/>
    </source>
</evidence>
<dbReference type="STRING" id="735517.SAMN05444272_4486"/>
<dbReference type="InterPro" id="IPR029069">
    <property type="entry name" value="HotDog_dom_sf"/>
</dbReference>
<keyword evidence="5" id="KW-1185">Reference proteome</keyword>
<dbReference type="RefSeq" id="WP_235860677.1">
    <property type="nucleotide sequence ID" value="NZ_FRBW01000008.1"/>
</dbReference>
<evidence type="ECO:0000256" key="2">
    <source>
        <dbReference type="ARBA" id="ARBA00022801"/>
    </source>
</evidence>
<feature type="domain" description="Thioesterase" evidence="3">
    <location>
        <begin position="72"/>
        <end position="148"/>
    </location>
</feature>
<dbReference type="GO" id="GO:0047617">
    <property type="term" value="F:fatty acyl-CoA hydrolase activity"/>
    <property type="evidence" value="ECO:0007669"/>
    <property type="project" value="InterPro"/>
</dbReference>
<evidence type="ECO:0000313" key="5">
    <source>
        <dbReference type="Proteomes" id="UP000186002"/>
    </source>
</evidence>
<keyword evidence="2" id="KW-0378">Hydrolase</keyword>
<dbReference type="PANTHER" id="PTHR21660:SF1">
    <property type="entry name" value="ACYL-COENZYME A THIOESTERASE 13"/>
    <property type="match status" value="1"/>
</dbReference>
<dbReference type="NCBIfam" id="TIGR00369">
    <property type="entry name" value="unchar_dom_1"/>
    <property type="match status" value="1"/>
</dbReference>
<evidence type="ECO:0000256" key="1">
    <source>
        <dbReference type="ARBA" id="ARBA00008324"/>
    </source>
</evidence>
<dbReference type="Proteomes" id="UP000186002">
    <property type="component" value="Unassembled WGS sequence"/>
</dbReference>
<sequence>MSTNPLIDVHNAPAPNSELTEYTGFELVAMLAEGNLRRPPMAETLPFTLLAPEEGKVKLLATPEPRFGNLTNTVHGGWIMTMLDTAMALAALTTLSPGETCPSHETSAKFVRPVFANSGEMLITGHVVSRSRTVITLEGRVENAQGKLHAHGTSTCLIVGARPQQHLLENSLELLQLFF</sequence>
<protein>
    <submittedName>
        <fullName evidence="4">Uncharacterized domain 1-containing protein</fullName>
    </submittedName>
</protein>
<dbReference type="CDD" id="cd03443">
    <property type="entry name" value="PaaI_thioesterase"/>
    <property type="match status" value="1"/>
</dbReference>
<dbReference type="AlphaFoldDB" id="A0A1M7PK97"/>
<comment type="similarity">
    <text evidence="1">Belongs to the thioesterase PaaI family.</text>
</comment>
<proteinExistence type="inferred from homology"/>
<dbReference type="PANTHER" id="PTHR21660">
    <property type="entry name" value="THIOESTERASE SUPERFAMILY MEMBER-RELATED"/>
    <property type="match status" value="1"/>
</dbReference>
<dbReference type="EMBL" id="FRBW01000008">
    <property type="protein sequence ID" value="SHN17519.1"/>
    <property type="molecule type" value="Genomic_DNA"/>
</dbReference>
<evidence type="ECO:0000259" key="3">
    <source>
        <dbReference type="Pfam" id="PF03061"/>
    </source>
</evidence>
<dbReference type="InterPro" id="IPR006683">
    <property type="entry name" value="Thioestr_dom"/>
</dbReference>
<reference evidence="4 5" key="1">
    <citation type="submission" date="2016-11" db="EMBL/GenBank/DDBJ databases">
        <authorList>
            <person name="Jaros S."/>
            <person name="Januszkiewicz K."/>
            <person name="Wedrychowicz H."/>
        </authorList>
    </citation>
    <scope>NUCLEOTIDE SEQUENCE [LARGE SCALE GENOMIC DNA]</scope>
    <source>
        <strain evidence="4 5">DSM 22153</strain>
    </source>
</reference>